<organism evidence="2 3">
    <name type="scientific">Haloterrigena salifodinae</name>
    <dbReference type="NCBI Taxonomy" id="2675099"/>
    <lineage>
        <taxon>Archaea</taxon>
        <taxon>Methanobacteriati</taxon>
        <taxon>Methanobacteriota</taxon>
        <taxon>Stenosarchaea group</taxon>
        <taxon>Halobacteria</taxon>
        <taxon>Halobacteriales</taxon>
        <taxon>Natrialbaceae</taxon>
        <taxon>Haloterrigena</taxon>
    </lineage>
</organism>
<feature type="compositionally biased region" description="Basic and acidic residues" evidence="1">
    <location>
        <begin position="76"/>
        <end position="95"/>
    </location>
</feature>
<evidence type="ECO:0000256" key="1">
    <source>
        <dbReference type="SAM" id="MobiDB-lite"/>
    </source>
</evidence>
<dbReference type="RefSeq" id="WP_204747382.1">
    <property type="nucleotide sequence ID" value="NZ_CP069188.1"/>
</dbReference>
<dbReference type="Proteomes" id="UP000637819">
    <property type="component" value="Chromosome"/>
</dbReference>
<sequence length="118" mass="13565">MKRLEVGAYLDSGSYNEDSARARSEFDDLGWMMQAKQSANKIDEMMDDAIENEKDWRATTWGVSDVPTRHGPWVMEPEKKSKLYKEDPNDPKDEMPLAPLELADDFRRDGESRPAIGR</sequence>
<proteinExistence type="predicted"/>
<dbReference type="OrthoDB" id="225944at2157"/>
<reference evidence="2 3" key="1">
    <citation type="submission" date="2021-01" db="EMBL/GenBank/DDBJ databases">
        <title>Genome Sequence and Methylation Pattern of Haloterrigena salifodinae BOL5-1, An Extremely Halophilic Archaeon from a Bolivian Salt Mine.</title>
        <authorList>
            <person name="DasSarma P."/>
            <person name="Anton B.P."/>
            <person name="DasSarma S.L."/>
            <person name="von Ehrenheim H.A.L."/>
            <person name="Martinez F.L."/>
            <person name="Guzman D."/>
            <person name="Roberts R.J."/>
            <person name="DasSarma S."/>
        </authorList>
    </citation>
    <scope>NUCLEOTIDE SEQUENCE [LARGE SCALE GENOMIC DNA]</scope>
    <source>
        <strain evidence="2 3">BOL5-1</strain>
    </source>
</reference>
<keyword evidence="3" id="KW-1185">Reference proteome</keyword>
<evidence type="ECO:0000313" key="2">
    <source>
        <dbReference type="EMBL" id="QRV14649.1"/>
    </source>
</evidence>
<evidence type="ECO:0000313" key="3">
    <source>
        <dbReference type="Proteomes" id="UP000637819"/>
    </source>
</evidence>
<dbReference type="EMBL" id="CP069188">
    <property type="protein sequence ID" value="QRV14649.1"/>
    <property type="molecule type" value="Genomic_DNA"/>
</dbReference>
<accession>A0A8T8DYR2</accession>
<protein>
    <submittedName>
        <fullName evidence="2">Uncharacterized protein</fullName>
    </submittedName>
</protein>
<dbReference type="AlphaFoldDB" id="A0A8T8DYR2"/>
<dbReference type="GeneID" id="62876900"/>
<name>A0A8T8DYR2_9EURY</name>
<dbReference type="KEGG" id="hsal:JMJ58_17210"/>
<gene>
    <name evidence="2" type="ORF">JMJ58_17210</name>
</gene>
<feature type="region of interest" description="Disordered" evidence="1">
    <location>
        <begin position="67"/>
        <end position="118"/>
    </location>
</feature>